<feature type="compositionally biased region" description="Low complexity" evidence="12">
    <location>
        <begin position="132"/>
        <end position="143"/>
    </location>
</feature>
<dbReference type="GO" id="GO:0004482">
    <property type="term" value="F:mRNA 5'-cap (guanine-N7-)-methyltransferase activity"/>
    <property type="evidence" value="ECO:0007669"/>
    <property type="project" value="UniProtKB-EC"/>
</dbReference>
<dbReference type="GO" id="GO:0005634">
    <property type="term" value="C:nucleus"/>
    <property type="evidence" value="ECO:0007669"/>
    <property type="project" value="TreeGrafter"/>
</dbReference>
<evidence type="ECO:0000256" key="1">
    <source>
        <dbReference type="ARBA" id="ARBA00003378"/>
    </source>
</evidence>
<dbReference type="RefSeq" id="XP_018736417.1">
    <property type="nucleotide sequence ID" value="XM_018881994.1"/>
</dbReference>
<dbReference type="GeneID" id="30037073"/>
<dbReference type="PANTHER" id="PTHR12189:SF2">
    <property type="entry name" value="MRNA CAP GUANINE-N7 METHYLTRANSFERASE"/>
    <property type="match status" value="1"/>
</dbReference>
<reference evidence="14 15" key="1">
    <citation type="submission" date="2016-02" db="EMBL/GenBank/DDBJ databases">
        <title>Complete genome sequence and transcriptome regulation of the pentose utilising yeast Sugiyamaella lignohabitans.</title>
        <authorList>
            <person name="Bellasio M."/>
            <person name="Peymann A."/>
            <person name="Valli M."/>
            <person name="Sipitzky M."/>
            <person name="Graf A."/>
            <person name="Sauer M."/>
            <person name="Marx H."/>
            <person name="Mattanovich D."/>
        </authorList>
    </citation>
    <scope>NUCLEOTIDE SEQUENCE [LARGE SCALE GENOMIC DNA]</scope>
    <source>
        <strain evidence="14 15">CBS 10342</strain>
    </source>
</reference>
<sequence>MYDPARDAWNASTENSADEKDLEKVPNVGGDGDESGDTEDEAPVRIETRGIETHDQNNDDYDGSTEQPESLVDRENNGKSRTSTGKAVIEAVEAVAEAAVDTLTKAASATAAVLAEPVLSELDGEVIDEKNSQSASSTASQKSTVDEREKRADVKKQRSPSPTSPPKELKKPSQRADVGERDREALEPDEKLNRTSANGGEKKENISEDSNNSEFRSTSRTTESTESKEETHSTSQKSTIDDKETTDNVKRQRSPSPASPPRKLKKPSRRSDVGERDRKAQELREKLDKAAADDIRAHYNERPNKSIEERTQSPIIKLRSFNNLIKSVLIQIFSRPRQVVLDIGCGKGGDLQKWSKQRISGLIGVDIADISIEQAKERYEHLRQKSFWADFCVGDAFERTIEDIVHPDAFPVDFVSSQFTIHYSFENEQRARTMLSNVSRALKPGGTFIGTTPDSDRLLEHISKLPAGVREWGNSAYRIQFEDEPPKSNDDLKDIFGYKYNFFLDDAVTNVVEFMVPFEAFTELAKEYGLRLVLRRNFLDFFNDELASRRGRDRILFFCRILKVYKEDGTPGIEGDQREAAGIYTVFAFEKE</sequence>
<organism evidence="14 15">
    <name type="scientific">Sugiyamaella lignohabitans</name>
    <dbReference type="NCBI Taxonomy" id="796027"/>
    <lineage>
        <taxon>Eukaryota</taxon>
        <taxon>Fungi</taxon>
        <taxon>Dikarya</taxon>
        <taxon>Ascomycota</taxon>
        <taxon>Saccharomycotina</taxon>
        <taxon>Dipodascomycetes</taxon>
        <taxon>Dipodascales</taxon>
        <taxon>Trichomonascaceae</taxon>
        <taxon>Sugiyamaella</taxon>
    </lineage>
</organism>
<gene>
    <name evidence="14" type="primary">ABD1</name>
    <name evidence="14" type="ORF">AWJ20_4892</name>
</gene>
<keyword evidence="15" id="KW-1185">Reference proteome</keyword>
<evidence type="ECO:0000256" key="4">
    <source>
        <dbReference type="ARBA" id="ARBA00022679"/>
    </source>
</evidence>
<feature type="region of interest" description="Disordered" evidence="12">
    <location>
        <begin position="125"/>
        <end position="283"/>
    </location>
</feature>
<evidence type="ECO:0000256" key="3">
    <source>
        <dbReference type="ARBA" id="ARBA00022603"/>
    </source>
</evidence>
<dbReference type="Proteomes" id="UP000189580">
    <property type="component" value="Chromosome d"/>
</dbReference>
<feature type="compositionally biased region" description="Basic and acidic residues" evidence="12">
    <location>
        <begin position="42"/>
        <end position="57"/>
    </location>
</feature>
<proteinExistence type="predicted"/>
<keyword evidence="5" id="KW-0949">S-adenosyl-L-methionine</keyword>
<dbReference type="GO" id="GO:0003723">
    <property type="term" value="F:RNA binding"/>
    <property type="evidence" value="ECO:0007669"/>
    <property type="project" value="UniProtKB-KW"/>
</dbReference>
<feature type="compositionally biased region" description="Low complexity" evidence="12">
    <location>
        <begin position="210"/>
        <end position="222"/>
    </location>
</feature>
<evidence type="ECO:0000313" key="14">
    <source>
        <dbReference type="EMBL" id="ANB13940.1"/>
    </source>
</evidence>
<dbReference type="Gene3D" id="3.40.50.150">
    <property type="entry name" value="Vaccinia Virus protein VP39"/>
    <property type="match status" value="1"/>
</dbReference>
<dbReference type="PROSITE" id="PS51562">
    <property type="entry name" value="RNA_CAP0_MT"/>
    <property type="match status" value="1"/>
</dbReference>
<dbReference type="InterPro" id="IPR029063">
    <property type="entry name" value="SAM-dependent_MTases_sf"/>
</dbReference>
<feature type="region of interest" description="Disordered" evidence="12">
    <location>
        <begin position="1"/>
        <end position="85"/>
    </location>
</feature>
<feature type="compositionally biased region" description="Basic and acidic residues" evidence="12">
    <location>
        <begin position="144"/>
        <end position="156"/>
    </location>
</feature>
<dbReference type="PANTHER" id="PTHR12189">
    <property type="entry name" value="MRNA GUANINE-7- METHYLTRANSFERASE"/>
    <property type="match status" value="1"/>
</dbReference>
<evidence type="ECO:0000313" key="15">
    <source>
        <dbReference type="Proteomes" id="UP000189580"/>
    </source>
</evidence>
<keyword evidence="6" id="KW-0694">RNA-binding</keyword>
<dbReference type="EC" id="2.1.1.56" evidence="2"/>
<feature type="compositionally biased region" description="Acidic residues" evidence="12">
    <location>
        <begin position="31"/>
        <end position="41"/>
    </location>
</feature>
<feature type="compositionally biased region" description="Basic and acidic residues" evidence="12">
    <location>
        <begin position="239"/>
        <end position="250"/>
    </location>
</feature>
<keyword evidence="3" id="KW-0489">Methyltransferase</keyword>
<evidence type="ECO:0000256" key="6">
    <source>
        <dbReference type="ARBA" id="ARBA00022884"/>
    </source>
</evidence>
<evidence type="ECO:0000259" key="13">
    <source>
        <dbReference type="PROSITE" id="PS51562"/>
    </source>
</evidence>
<comment type="catalytic activity">
    <reaction evidence="10">
        <text>a 5'-end (5'-triphosphoguanosine)-ribonucleoside in mRNA + S-adenosyl-L-methionine = a 5'-end (N(7)-methyl 5'-triphosphoguanosine)-ribonucleoside in mRNA + S-adenosyl-L-homocysteine</text>
        <dbReference type="Rhea" id="RHEA:67008"/>
        <dbReference type="Rhea" id="RHEA-COMP:17166"/>
        <dbReference type="Rhea" id="RHEA-COMP:17167"/>
        <dbReference type="ChEBI" id="CHEBI:57856"/>
        <dbReference type="ChEBI" id="CHEBI:59789"/>
        <dbReference type="ChEBI" id="CHEBI:156461"/>
        <dbReference type="ChEBI" id="CHEBI:167617"/>
        <dbReference type="EC" id="2.1.1.56"/>
    </reaction>
</comment>
<feature type="domain" description="MRNA cap 0 methyltransferase" evidence="13">
    <location>
        <begin position="313"/>
        <end position="592"/>
    </location>
</feature>
<dbReference type="AlphaFoldDB" id="A0A167EDM0"/>
<dbReference type="InterPro" id="IPR004971">
    <property type="entry name" value="mRNA_G-N7_MeTrfase_dom"/>
</dbReference>
<keyword evidence="7" id="KW-0506">mRNA capping</keyword>
<dbReference type="Pfam" id="PF03291">
    <property type="entry name" value="mRNA_G-N7_MeTrfase"/>
    <property type="match status" value="1"/>
</dbReference>
<evidence type="ECO:0000256" key="11">
    <source>
        <dbReference type="ARBA" id="ARBA00049739"/>
    </source>
</evidence>
<evidence type="ECO:0000256" key="8">
    <source>
        <dbReference type="ARBA" id="ARBA00032772"/>
    </source>
</evidence>
<dbReference type="OrthoDB" id="10248867at2759"/>
<keyword evidence="7" id="KW-0507">mRNA processing</keyword>
<accession>A0A167EDM0</accession>
<keyword evidence="4" id="KW-0808">Transferase</keyword>
<dbReference type="InterPro" id="IPR039753">
    <property type="entry name" value="RG7MT1"/>
</dbReference>
<evidence type="ECO:0000256" key="5">
    <source>
        <dbReference type="ARBA" id="ARBA00022691"/>
    </source>
</evidence>
<feature type="compositionally biased region" description="Basic and acidic residues" evidence="12">
    <location>
        <begin position="269"/>
        <end position="283"/>
    </location>
</feature>
<feature type="compositionally biased region" description="Basic and acidic residues" evidence="12">
    <location>
        <begin position="177"/>
        <end position="193"/>
    </location>
</feature>
<dbReference type="EMBL" id="CP014502">
    <property type="protein sequence ID" value="ANB13940.1"/>
    <property type="molecule type" value="Genomic_DNA"/>
</dbReference>
<evidence type="ECO:0000256" key="12">
    <source>
        <dbReference type="SAM" id="MobiDB-lite"/>
    </source>
</evidence>
<protein>
    <recommendedName>
        <fullName evidence="11">mRNA cap guanine-N(7) methyltransferase</fullName>
        <ecNumber evidence="2">2.1.1.56</ecNumber>
    </recommendedName>
    <alternativeName>
        <fullName evidence="8">mRNA (guanine-N(7))-methyltransferase</fullName>
    </alternativeName>
    <alternativeName>
        <fullName evidence="9">mRNA cap methyltransferase</fullName>
    </alternativeName>
</protein>
<evidence type="ECO:0000256" key="7">
    <source>
        <dbReference type="ARBA" id="ARBA00023042"/>
    </source>
</evidence>
<feature type="compositionally biased region" description="Basic and acidic residues" evidence="12">
    <location>
        <begin position="223"/>
        <end position="232"/>
    </location>
</feature>
<evidence type="ECO:0000256" key="10">
    <source>
        <dbReference type="ARBA" id="ARBA00044712"/>
    </source>
</evidence>
<evidence type="ECO:0000256" key="9">
    <source>
        <dbReference type="ARBA" id="ARBA00033387"/>
    </source>
</evidence>
<dbReference type="KEGG" id="slb:AWJ20_4892"/>
<dbReference type="CDD" id="cd02440">
    <property type="entry name" value="AdoMet_MTases"/>
    <property type="match status" value="1"/>
</dbReference>
<evidence type="ECO:0000256" key="2">
    <source>
        <dbReference type="ARBA" id="ARBA00011926"/>
    </source>
</evidence>
<comment type="function">
    <text evidence="1">Responsible for methylating the 5'-cap structure of mRNAs.</text>
</comment>
<name>A0A167EDM0_9ASCO</name>
<dbReference type="SUPFAM" id="SSF53335">
    <property type="entry name" value="S-adenosyl-L-methionine-dependent methyltransferases"/>
    <property type="match status" value="1"/>
</dbReference>